<evidence type="ECO:0000313" key="1">
    <source>
        <dbReference type="EMBL" id="SKC59461.1"/>
    </source>
</evidence>
<dbReference type="AlphaFoldDB" id="A0A1T5K740"/>
<accession>A0A1T5K740</accession>
<reference evidence="1 2" key="1">
    <citation type="submission" date="2017-02" db="EMBL/GenBank/DDBJ databases">
        <authorList>
            <person name="Peterson S.W."/>
        </authorList>
    </citation>
    <scope>NUCLEOTIDE SEQUENCE [LARGE SCALE GENOMIC DNA]</scope>
    <source>
        <strain evidence="1 2">DSM 25262</strain>
    </source>
</reference>
<dbReference type="STRING" id="688867.SAMN05660236_1887"/>
<proteinExistence type="predicted"/>
<gene>
    <name evidence="1" type="ORF">SAMN05660236_1887</name>
</gene>
<name>A0A1T5K740_9BACT</name>
<organism evidence="1 2">
    <name type="scientific">Ohtaekwangia koreensis</name>
    <dbReference type="NCBI Taxonomy" id="688867"/>
    <lineage>
        <taxon>Bacteria</taxon>
        <taxon>Pseudomonadati</taxon>
        <taxon>Bacteroidota</taxon>
        <taxon>Cytophagia</taxon>
        <taxon>Cytophagales</taxon>
        <taxon>Fulvivirgaceae</taxon>
        <taxon>Ohtaekwangia</taxon>
    </lineage>
</organism>
<keyword evidence="2" id="KW-1185">Reference proteome</keyword>
<evidence type="ECO:0000313" key="2">
    <source>
        <dbReference type="Proteomes" id="UP000190961"/>
    </source>
</evidence>
<dbReference type="Proteomes" id="UP000190961">
    <property type="component" value="Unassembled WGS sequence"/>
</dbReference>
<sequence length="160" mass="18795">MGYIQNIVEVFNLPDLRVILFTPLTYIEDYIAYLPCKRNMYILLLCSNYYPICSIYICSRYCSLYRHSGKGRTVSFQGADYSVQIYKKGKRAGVPERTMYFDKVYYRFQYLGDGVTKLLRANEVVATRKDDSVFVNGMFIVRPMIRNITLMILNMTLRMC</sequence>
<dbReference type="EMBL" id="FUZU01000001">
    <property type="protein sequence ID" value="SKC59461.1"/>
    <property type="molecule type" value="Genomic_DNA"/>
</dbReference>
<protein>
    <submittedName>
        <fullName evidence="1">Uncharacterized protein</fullName>
    </submittedName>
</protein>